<dbReference type="InterPro" id="IPR006197">
    <property type="entry name" value="Peptidase_S24_LexA"/>
</dbReference>
<dbReference type="InterPro" id="IPR039418">
    <property type="entry name" value="LexA-like"/>
</dbReference>
<dbReference type="InterPro" id="IPR036286">
    <property type="entry name" value="LexA/Signal_pep-like_sf"/>
</dbReference>
<evidence type="ECO:0000256" key="4">
    <source>
        <dbReference type="ARBA" id="ARBA00022813"/>
    </source>
</evidence>
<keyword evidence="4 7" id="KW-0068">Autocatalytic cleavage</keyword>
<proteinExistence type="inferred from homology"/>
<dbReference type="GO" id="GO:0003677">
    <property type="term" value="F:DNA binding"/>
    <property type="evidence" value="ECO:0007669"/>
    <property type="project" value="InterPro"/>
</dbReference>
<keyword evidence="5" id="KW-0234">DNA repair</keyword>
<evidence type="ECO:0000256" key="3">
    <source>
        <dbReference type="ARBA" id="ARBA00022801"/>
    </source>
</evidence>
<dbReference type="GO" id="GO:0016787">
    <property type="term" value="F:hydrolase activity"/>
    <property type="evidence" value="ECO:0007669"/>
    <property type="project" value="UniProtKB-KW"/>
</dbReference>
<dbReference type="EnsemblBacteria" id="ADF65066">
    <property type="protein sequence ID" value="ADF65066"/>
    <property type="gene ID" value="ECL_B104"/>
</dbReference>
<evidence type="ECO:0000256" key="6">
    <source>
        <dbReference type="ARBA" id="ARBA00023236"/>
    </source>
</evidence>
<dbReference type="Gene3D" id="2.10.109.10">
    <property type="entry name" value="Umud Fragment, subunit A"/>
    <property type="match status" value="1"/>
</dbReference>
<organism evidence="9 10">
    <name type="scientific">Enterobacter cloacae subsp. cloacae (strain ATCC 13047 / DSM 30054 / NBRC 13535 / NCTC 10005 / WDCM 00083 / NCDC 279-56)</name>
    <dbReference type="NCBI Taxonomy" id="716541"/>
    <lineage>
        <taxon>Bacteria</taxon>
        <taxon>Pseudomonadati</taxon>
        <taxon>Pseudomonadota</taxon>
        <taxon>Gammaproteobacteria</taxon>
        <taxon>Enterobacterales</taxon>
        <taxon>Enterobacteriaceae</taxon>
        <taxon>Enterobacter</taxon>
        <taxon>Enterobacter cloacae complex</taxon>
    </lineage>
</organism>
<dbReference type="InterPro" id="IPR050077">
    <property type="entry name" value="LexA_repressor"/>
</dbReference>
<dbReference type="PANTHER" id="PTHR33516">
    <property type="entry name" value="LEXA REPRESSOR"/>
    <property type="match status" value="1"/>
</dbReference>
<dbReference type="PATRIC" id="fig|716541.4.peg.285"/>
<evidence type="ECO:0000256" key="2">
    <source>
        <dbReference type="ARBA" id="ARBA00022763"/>
    </source>
</evidence>
<keyword evidence="3 7" id="KW-0378">Hydrolase</keyword>
<accession>A0A0H3CT49</accession>
<keyword evidence="10" id="KW-1185">Reference proteome</keyword>
<keyword evidence="2" id="KW-0227">DNA damage</keyword>
<evidence type="ECO:0000256" key="1">
    <source>
        <dbReference type="ARBA" id="ARBA00007484"/>
    </source>
</evidence>
<gene>
    <name evidence="9" type="primary">mucA</name>
    <name evidence="9" type="ordered locus">ECL_B104</name>
</gene>
<dbReference type="HOGENOM" id="CLU_066192_0_0_6"/>
<feature type="domain" description="Peptidase S24/S26A/S26B/S26C" evidence="8">
    <location>
        <begin position="24"/>
        <end position="133"/>
    </location>
</feature>
<sequence>MKHISLVQPDIQRVSSKQPFFGDLIPCGFPLPSEGIEDQPLDLHNYCVKRPSSTFFIRCDGLSMIDAGIAPRDLLVVDCSIRPEHGAIVVARVDGEFTVKKLQLRPFPALIPMNPDFPVIEVEPELLEIFGVVTFSIRDCLHVSA</sequence>
<evidence type="ECO:0000256" key="5">
    <source>
        <dbReference type="ARBA" id="ARBA00023204"/>
    </source>
</evidence>
<keyword evidence="9" id="KW-0614">Plasmid</keyword>
<dbReference type="GO" id="GO:0006281">
    <property type="term" value="P:DNA repair"/>
    <property type="evidence" value="ECO:0007669"/>
    <property type="project" value="UniProtKB-KW"/>
</dbReference>
<geneLocation type="plasmid" evidence="9 10">
    <name>pECL_B</name>
</geneLocation>
<dbReference type="EMBL" id="CP001920">
    <property type="protein sequence ID" value="ADF65066.1"/>
    <property type="molecule type" value="Genomic_DNA"/>
</dbReference>
<dbReference type="Pfam" id="PF00717">
    <property type="entry name" value="Peptidase_S24"/>
    <property type="match status" value="1"/>
</dbReference>
<evidence type="ECO:0000313" key="10">
    <source>
        <dbReference type="Proteomes" id="UP000002363"/>
    </source>
</evidence>
<dbReference type="PANTHER" id="PTHR33516:SF2">
    <property type="entry name" value="LEXA REPRESSOR-RELATED"/>
    <property type="match status" value="1"/>
</dbReference>
<comment type="similarity">
    <text evidence="1 7">Belongs to the peptidase S24 family.</text>
</comment>
<dbReference type="Proteomes" id="UP000002363">
    <property type="component" value="Plasmid pECL_B"/>
</dbReference>
<dbReference type="OrthoDB" id="9787787at2"/>
<dbReference type="AlphaFoldDB" id="A0A0H3CT49"/>
<name>A0A0H3CT49_ENTCC</name>
<evidence type="ECO:0000313" key="9">
    <source>
        <dbReference type="EMBL" id="ADF65066.1"/>
    </source>
</evidence>
<dbReference type="GO" id="GO:0006355">
    <property type="term" value="P:regulation of DNA-templated transcription"/>
    <property type="evidence" value="ECO:0007669"/>
    <property type="project" value="InterPro"/>
</dbReference>
<dbReference type="PRINTS" id="PR00726">
    <property type="entry name" value="LEXASERPTASE"/>
</dbReference>
<dbReference type="RefSeq" id="WP_013087374.1">
    <property type="nucleotide sequence ID" value="NC_014108.1"/>
</dbReference>
<evidence type="ECO:0000259" key="8">
    <source>
        <dbReference type="Pfam" id="PF00717"/>
    </source>
</evidence>
<dbReference type="SUPFAM" id="SSF51306">
    <property type="entry name" value="LexA/Signal peptidase"/>
    <property type="match status" value="1"/>
</dbReference>
<dbReference type="NCBIfam" id="NF007621">
    <property type="entry name" value="PRK10276.1"/>
    <property type="match status" value="1"/>
</dbReference>
<evidence type="ECO:0000256" key="7">
    <source>
        <dbReference type="RuleBase" id="RU003991"/>
    </source>
</evidence>
<dbReference type="InterPro" id="IPR015927">
    <property type="entry name" value="Peptidase_S24_S26A/B/C"/>
</dbReference>
<keyword evidence="6" id="KW-0742">SOS response</keyword>
<protein>
    <submittedName>
        <fullName evidence="9">Mutagenesis and repair protein MucA</fullName>
    </submittedName>
</protein>
<dbReference type="KEGG" id="enc:ECL_B104"/>
<dbReference type="GO" id="GO:0009432">
    <property type="term" value="P:SOS response"/>
    <property type="evidence" value="ECO:0007669"/>
    <property type="project" value="UniProtKB-KW"/>
</dbReference>
<dbReference type="CDD" id="cd06529">
    <property type="entry name" value="S24_LexA-like"/>
    <property type="match status" value="1"/>
</dbReference>
<reference evidence="9 10" key="1">
    <citation type="journal article" date="2010" name="J. Bacteriol.">
        <title>Complete genome sequence of Enterobacter cloacae subsp. cloacae type strain ATCC 13047.</title>
        <authorList>
            <person name="Ren Y."/>
            <person name="Ren Y."/>
            <person name="Zhou Z."/>
            <person name="Guo X."/>
            <person name="Li Y."/>
            <person name="Feng L."/>
            <person name="Wang L."/>
        </authorList>
    </citation>
    <scope>NUCLEOTIDE SEQUENCE [LARGE SCALE GENOMIC DNA]</scope>
    <source>
        <strain evidence="10">ATCC 13047 / DSM 30054 / NBRC 13535 / NCTC 10005 / WDCM 00083 / NCDC 279-56</strain>
        <plasmid evidence="9">pECL_B</plasmid>
    </source>
</reference>